<dbReference type="InterPro" id="IPR043128">
    <property type="entry name" value="Rev_trsase/Diguanyl_cyclase"/>
</dbReference>
<dbReference type="EMBL" id="CP092863">
    <property type="protein sequence ID" value="UYV60646.1"/>
    <property type="molecule type" value="Genomic_DNA"/>
</dbReference>
<dbReference type="InterPro" id="IPR000477">
    <property type="entry name" value="RT_dom"/>
</dbReference>
<evidence type="ECO:0000259" key="2">
    <source>
        <dbReference type="Pfam" id="PF00078"/>
    </source>
</evidence>
<dbReference type="CDD" id="cd01647">
    <property type="entry name" value="RT_LTR"/>
    <property type="match status" value="1"/>
</dbReference>
<feature type="region of interest" description="Disordered" evidence="1">
    <location>
        <begin position="17"/>
        <end position="42"/>
    </location>
</feature>
<dbReference type="PANTHER" id="PTHR33064:SF37">
    <property type="entry name" value="RIBONUCLEASE H"/>
    <property type="match status" value="1"/>
</dbReference>
<feature type="domain" description="Reverse transcriptase" evidence="2">
    <location>
        <begin position="136"/>
        <end position="206"/>
    </location>
</feature>
<proteinExistence type="predicted"/>
<dbReference type="Gene3D" id="3.30.70.270">
    <property type="match status" value="2"/>
</dbReference>
<dbReference type="Pfam" id="PF17919">
    <property type="entry name" value="RT_RNaseH_2"/>
    <property type="match status" value="1"/>
</dbReference>
<dbReference type="InterPro" id="IPR041577">
    <property type="entry name" value="RT_RNaseH_2"/>
</dbReference>
<protein>
    <recommendedName>
        <fullName evidence="6">Reverse transcriptase/retrotransposon-derived protein RNase H-like domain-containing protein</fullName>
    </recommendedName>
</protein>
<accession>A0ABY6JX81</accession>
<dbReference type="Proteomes" id="UP001235939">
    <property type="component" value="Chromosome 01"/>
</dbReference>
<evidence type="ECO:0000313" key="5">
    <source>
        <dbReference type="Proteomes" id="UP001235939"/>
    </source>
</evidence>
<dbReference type="InterPro" id="IPR051320">
    <property type="entry name" value="Viral_Replic_Matur_Polypro"/>
</dbReference>
<reference evidence="4 5" key="1">
    <citation type="submission" date="2022-01" db="EMBL/GenBank/DDBJ databases">
        <title>A chromosomal length assembly of Cordylochernes scorpioides.</title>
        <authorList>
            <person name="Zeh D."/>
            <person name="Zeh J."/>
        </authorList>
    </citation>
    <scope>NUCLEOTIDE SEQUENCE [LARGE SCALE GENOMIC DNA]</scope>
    <source>
        <strain evidence="4">IN4F17</strain>
        <tissue evidence="4">Whole Body</tissue>
    </source>
</reference>
<dbReference type="Gene3D" id="3.10.10.10">
    <property type="entry name" value="HIV Type 1 Reverse Transcriptase, subunit A, domain 1"/>
    <property type="match status" value="1"/>
</dbReference>
<evidence type="ECO:0000313" key="4">
    <source>
        <dbReference type="EMBL" id="UYV60646.1"/>
    </source>
</evidence>
<dbReference type="InterPro" id="IPR043502">
    <property type="entry name" value="DNA/RNA_pol_sf"/>
</dbReference>
<evidence type="ECO:0000259" key="3">
    <source>
        <dbReference type="Pfam" id="PF17919"/>
    </source>
</evidence>
<evidence type="ECO:0000256" key="1">
    <source>
        <dbReference type="SAM" id="MobiDB-lite"/>
    </source>
</evidence>
<dbReference type="Pfam" id="PF00078">
    <property type="entry name" value="RVT_1"/>
    <property type="match status" value="1"/>
</dbReference>
<keyword evidence="5" id="KW-1185">Reference proteome</keyword>
<dbReference type="SUPFAM" id="SSF56672">
    <property type="entry name" value="DNA/RNA polymerases"/>
    <property type="match status" value="1"/>
</dbReference>
<sequence length="391" mass="45345">MDECVLGGHDMDSVNQVSESTVKIGDLQPRHGRKRRKRNTKDNNPLEWLQALKENIIKKEVLYKYRDIFSEDWEKVANIEPYKIRVKADAEPIRQKAYRRSPKEREIIEGQIKELYEKGIIRKSTSPWASPVVLVKKLNGTYRFCIDYRKVNNVTEKFSYPLPDINDCLDRLAGMKYFSHTDFVSRYWQCPLEENSKPITAFTTGNGLYEFEKLPILRHVVSSDGIEPSTDKVEAVKEFPIPKNVKQVRSFLGLCGYYRRFIKNFAKIRKPLMCLTEKNKKFATVPAEIEAFETLKRKLTEDPIPAHFNPDVRIEIHTDASIVGLGAVLMQPDNYSFLHPVHYLSRTTSKHGIKYGISELECLAIVWALQKLRPYIFGREFKVVTDHSALT</sequence>
<feature type="domain" description="Reverse transcriptase/retrotransposon-derived protein RNase H-like" evidence="3">
    <location>
        <begin position="287"/>
        <end position="383"/>
    </location>
</feature>
<feature type="compositionally biased region" description="Basic residues" evidence="1">
    <location>
        <begin position="30"/>
        <end position="39"/>
    </location>
</feature>
<dbReference type="PANTHER" id="PTHR33064">
    <property type="entry name" value="POL PROTEIN"/>
    <property type="match status" value="1"/>
</dbReference>
<organism evidence="4 5">
    <name type="scientific">Cordylochernes scorpioides</name>
    <dbReference type="NCBI Taxonomy" id="51811"/>
    <lineage>
        <taxon>Eukaryota</taxon>
        <taxon>Metazoa</taxon>
        <taxon>Ecdysozoa</taxon>
        <taxon>Arthropoda</taxon>
        <taxon>Chelicerata</taxon>
        <taxon>Arachnida</taxon>
        <taxon>Pseudoscorpiones</taxon>
        <taxon>Cheliferoidea</taxon>
        <taxon>Chernetidae</taxon>
        <taxon>Cordylochernes</taxon>
    </lineage>
</organism>
<name>A0ABY6JX81_9ARAC</name>
<gene>
    <name evidence="4" type="ORF">LAZ67_1001753</name>
</gene>
<dbReference type="CDD" id="cd09274">
    <property type="entry name" value="RNase_HI_RT_Ty3"/>
    <property type="match status" value="1"/>
</dbReference>
<evidence type="ECO:0008006" key="6">
    <source>
        <dbReference type="Google" id="ProtNLM"/>
    </source>
</evidence>